<accession>A0A6C0CDT4</accession>
<feature type="domain" description="Helicase ATP-binding" evidence="1">
    <location>
        <begin position="150"/>
        <end position="291"/>
    </location>
</feature>
<protein>
    <recommendedName>
        <fullName evidence="1">Helicase ATP-binding domain-containing protein</fullName>
    </recommendedName>
</protein>
<name>A0A6C0CDT4_9ZZZZ</name>
<dbReference type="SMART" id="SM00487">
    <property type="entry name" value="DEXDc"/>
    <property type="match status" value="1"/>
</dbReference>
<dbReference type="Gene3D" id="3.40.50.300">
    <property type="entry name" value="P-loop containing nucleotide triphosphate hydrolases"/>
    <property type="match status" value="2"/>
</dbReference>
<dbReference type="InterPro" id="IPR006935">
    <property type="entry name" value="Helicase/UvrB_N"/>
</dbReference>
<sequence length="704" mass="83583">MSYIYIRDNEWYKQHNVYKIGITTSIKDRNSTYITGEIIRGEFIKIYELSDRNEEQLKIIDKLFKKKFLPLNKYHNGGTEFYDRILIDQIEIFLENLKIKYDIIDEKKLKRINKDKNIKDLTYLILKYINLKATPVTLNDYQIDVLNKIDDFYEKNNIGKLLWACGLGKTIMSLFITKHFNFNKILIGVSSCYLQTQFSEEIKKIYNNDCIIYLFDGNIEKINKLFNEKKEKIIFVITTYHSCCLLKSFEFDFKIGDECHHLVGKNEDENKKQFILFHKIKSNKSLFMTATEKIIINENSSSLYSMNNKELFGEIIDEKSFGWAITNKKITDYKTIIIKNNLNEIKNIIENIFTDSSILNPVLFIYVYVTLKSFTINYKDNQPLTHLLLYTNTIEDAKIASNYISFILNKNIIDINKDDIYYKDLHSQNTKDINNEIKIFSNSKYGIITCVQIFGEGINCIKLNGISIACNMFSNIKITQYISRPNRLNPAIKDKIAYYIIPYIDDETNKSLNNIRNIMNQLSLIDGNIEEKITVYNGLKSDKSTKIHDYQVHYISLNENIDELLKIKLYLKHTKDLKSDFTEEENEYNYIKNINKSLEIKSKKEYLEFKDKHQNYIDNPDIYFRNKGVWENWSDYLGYDTSLFIPTKEKWIVFCKEKNINTIEKYNEYSSIYKELPKDPDDFYRDFTNINEELKIKINNKRRF</sequence>
<organism evidence="2">
    <name type="scientific">viral metagenome</name>
    <dbReference type="NCBI Taxonomy" id="1070528"/>
    <lineage>
        <taxon>unclassified sequences</taxon>
        <taxon>metagenomes</taxon>
        <taxon>organismal metagenomes</taxon>
    </lineage>
</organism>
<reference evidence="2" key="1">
    <citation type="journal article" date="2020" name="Nature">
        <title>Giant virus diversity and host interactions through global metagenomics.</title>
        <authorList>
            <person name="Schulz F."/>
            <person name="Roux S."/>
            <person name="Paez-Espino D."/>
            <person name="Jungbluth S."/>
            <person name="Walsh D.A."/>
            <person name="Denef V.J."/>
            <person name="McMahon K.D."/>
            <person name="Konstantinidis K.T."/>
            <person name="Eloe-Fadrosh E.A."/>
            <person name="Kyrpides N.C."/>
            <person name="Woyke T."/>
        </authorList>
    </citation>
    <scope>NUCLEOTIDE SEQUENCE</scope>
    <source>
        <strain evidence="2">GVMAG-M-3300020727-4</strain>
    </source>
</reference>
<proteinExistence type="predicted"/>
<dbReference type="Pfam" id="PF04851">
    <property type="entry name" value="ResIII"/>
    <property type="match status" value="1"/>
</dbReference>
<evidence type="ECO:0000259" key="1">
    <source>
        <dbReference type="PROSITE" id="PS51192"/>
    </source>
</evidence>
<dbReference type="GO" id="GO:0005524">
    <property type="term" value="F:ATP binding"/>
    <property type="evidence" value="ECO:0007669"/>
    <property type="project" value="InterPro"/>
</dbReference>
<dbReference type="GO" id="GO:0003677">
    <property type="term" value="F:DNA binding"/>
    <property type="evidence" value="ECO:0007669"/>
    <property type="project" value="InterPro"/>
</dbReference>
<dbReference type="InterPro" id="IPR014001">
    <property type="entry name" value="Helicase_ATP-bd"/>
</dbReference>
<dbReference type="EMBL" id="MN739403">
    <property type="protein sequence ID" value="QHT02906.1"/>
    <property type="molecule type" value="Genomic_DNA"/>
</dbReference>
<dbReference type="SUPFAM" id="SSF52540">
    <property type="entry name" value="P-loop containing nucleoside triphosphate hydrolases"/>
    <property type="match status" value="2"/>
</dbReference>
<dbReference type="AlphaFoldDB" id="A0A6C0CDT4"/>
<dbReference type="PROSITE" id="PS51192">
    <property type="entry name" value="HELICASE_ATP_BIND_1"/>
    <property type="match status" value="1"/>
</dbReference>
<dbReference type="GO" id="GO:0016787">
    <property type="term" value="F:hydrolase activity"/>
    <property type="evidence" value="ECO:0007669"/>
    <property type="project" value="InterPro"/>
</dbReference>
<dbReference type="InterPro" id="IPR027417">
    <property type="entry name" value="P-loop_NTPase"/>
</dbReference>
<evidence type="ECO:0000313" key="2">
    <source>
        <dbReference type="EMBL" id="QHT02906.1"/>
    </source>
</evidence>